<dbReference type="SMART" id="SM00091">
    <property type="entry name" value="PAS"/>
    <property type="match status" value="2"/>
</dbReference>
<evidence type="ECO:0000259" key="6">
    <source>
        <dbReference type="PROSITE" id="PS50112"/>
    </source>
</evidence>
<protein>
    <recommendedName>
        <fullName evidence="2">histidine kinase</fullName>
        <ecNumber evidence="2">2.7.13.3</ecNumber>
    </recommendedName>
</protein>
<keyword evidence="3" id="KW-0597">Phosphoprotein</keyword>
<comment type="caution">
    <text evidence="8">The sequence shown here is derived from an EMBL/GenBank/DDBJ whole genome shotgun (WGS) entry which is preliminary data.</text>
</comment>
<dbReference type="PRINTS" id="PR00344">
    <property type="entry name" value="BCTRLSENSOR"/>
</dbReference>
<dbReference type="Pfam" id="PF02518">
    <property type="entry name" value="HATPase_c"/>
    <property type="match status" value="1"/>
</dbReference>
<dbReference type="InterPro" id="IPR003661">
    <property type="entry name" value="HisK_dim/P_dom"/>
</dbReference>
<feature type="domain" description="PAS" evidence="6">
    <location>
        <begin position="28"/>
        <end position="77"/>
    </location>
</feature>
<dbReference type="InterPro" id="IPR001610">
    <property type="entry name" value="PAC"/>
</dbReference>
<dbReference type="OrthoDB" id="9772100at2"/>
<reference evidence="8 9" key="1">
    <citation type="submission" date="2019-01" db="EMBL/GenBank/DDBJ databases">
        <title>Zoogloea oleivorans genome sequencing and assembly.</title>
        <authorList>
            <person name="Tancsics A."/>
            <person name="Farkas M."/>
            <person name="Kriszt B."/>
            <person name="Maroti G."/>
            <person name="Horvath B."/>
        </authorList>
    </citation>
    <scope>NUCLEOTIDE SEQUENCE [LARGE SCALE GENOMIC DNA]</scope>
    <source>
        <strain evidence="8 9">Buc</strain>
    </source>
</reference>
<dbReference type="RefSeq" id="WP_148579346.1">
    <property type="nucleotide sequence ID" value="NZ_SDKK01000010.1"/>
</dbReference>
<comment type="catalytic activity">
    <reaction evidence="1">
        <text>ATP + protein L-histidine = ADP + protein N-phospho-L-histidine.</text>
        <dbReference type="EC" id="2.7.13.3"/>
    </reaction>
</comment>
<dbReference type="Gene3D" id="3.30.565.10">
    <property type="entry name" value="Histidine kinase-like ATPase, C-terminal domain"/>
    <property type="match status" value="1"/>
</dbReference>
<dbReference type="Proteomes" id="UP000389128">
    <property type="component" value="Unassembled WGS sequence"/>
</dbReference>
<evidence type="ECO:0000259" key="5">
    <source>
        <dbReference type="PROSITE" id="PS50109"/>
    </source>
</evidence>
<dbReference type="CDD" id="cd16943">
    <property type="entry name" value="HATPase_AtoS-like"/>
    <property type="match status" value="1"/>
</dbReference>
<dbReference type="InterPro" id="IPR036890">
    <property type="entry name" value="HATPase_C_sf"/>
</dbReference>
<keyword evidence="4" id="KW-0175">Coiled coil</keyword>
<dbReference type="SUPFAM" id="SSF47384">
    <property type="entry name" value="Homodimeric domain of signal transducing histidine kinase"/>
    <property type="match status" value="1"/>
</dbReference>
<evidence type="ECO:0000313" key="9">
    <source>
        <dbReference type="Proteomes" id="UP000389128"/>
    </source>
</evidence>
<dbReference type="PROSITE" id="PS50112">
    <property type="entry name" value="PAS"/>
    <property type="match status" value="2"/>
</dbReference>
<dbReference type="SUPFAM" id="SSF55785">
    <property type="entry name" value="PYP-like sensor domain (PAS domain)"/>
    <property type="match status" value="2"/>
</dbReference>
<evidence type="ECO:0000256" key="1">
    <source>
        <dbReference type="ARBA" id="ARBA00000085"/>
    </source>
</evidence>
<dbReference type="InterPro" id="IPR005467">
    <property type="entry name" value="His_kinase_dom"/>
</dbReference>
<dbReference type="InterPro" id="IPR004358">
    <property type="entry name" value="Sig_transdc_His_kin-like_C"/>
</dbReference>
<dbReference type="Pfam" id="PF13426">
    <property type="entry name" value="PAS_9"/>
    <property type="match status" value="1"/>
</dbReference>
<keyword evidence="9" id="KW-1185">Reference proteome</keyword>
<gene>
    <name evidence="8" type="ORF">ETQ85_12210</name>
</gene>
<accession>A0A6C2CRG1</accession>
<dbReference type="InterPro" id="IPR035965">
    <property type="entry name" value="PAS-like_dom_sf"/>
</dbReference>
<dbReference type="PROSITE" id="PS50109">
    <property type="entry name" value="HIS_KIN"/>
    <property type="match status" value="1"/>
</dbReference>
<feature type="domain" description="PAS" evidence="6">
    <location>
        <begin position="132"/>
        <end position="176"/>
    </location>
</feature>
<dbReference type="InterPro" id="IPR013656">
    <property type="entry name" value="PAS_4"/>
</dbReference>
<feature type="domain" description="PAC" evidence="7">
    <location>
        <begin position="81"/>
        <end position="131"/>
    </location>
</feature>
<feature type="domain" description="PAC" evidence="7">
    <location>
        <begin position="223"/>
        <end position="275"/>
    </location>
</feature>
<feature type="coiled-coil region" evidence="4">
    <location>
        <begin position="291"/>
        <end position="339"/>
    </location>
</feature>
<dbReference type="SMART" id="SM00387">
    <property type="entry name" value="HATPase_c"/>
    <property type="match status" value="1"/>
</dbReference>
<dbReference type="CDD" id="cd00082">
    <property type="entry name" value="HisKA"/>
    <property type="match status" value="1"/>
</dbReference>
<dbReference type="Gene3D" id="1.10.287.130">
    <property type="match status" value="1"/>
</dbReference>
<dbReference type="GO" id="GO:0000155">
    <property type="term" value="F:phosphorelay sensor kinase activity"/>
    <property type="evidence" value="ECO:0007669"/>
    <property type="project" value="InterPro"/>
</dbReference>
<dbReference type="Gene3D" id="3.30.450.20">
    <property type="entry name" value="PAS domain"/>
    <property type="match status" value="2"/>
</dbReference>
<dbReference type="PANTHER" id="PTHR43065:SF50">
    <property type="entry name" value="HISTIDINE KINASE"/>
    <property type="match status" value="1"/>
</dbReference>
<dbReference type="InterPro" id="IPR000014">
    <property type="entry name" value="PAS"/>
</dbReference>
<dbReference type="CDD" id="cd00130">
    <property type="entry name" value="PAS"/>
    <property type="match status" value="2"/>
</dbReference>
<dbReference type="InterPro" id="IPR000700">
    <property type="entry name" value="PAS-assoc_C"/>
</dbReference>
<dbReference type="InterPro" id="IPR003594">
    <property type="entry name" value="HATPase_dom"/>
</dbReference>
<dbReference type="PROSITE" id="PS50113">
    <property type="entry name" value="PAC"/>
    <property type="match status" value="2"/>
</dbReference>
<dbReference type="Pfam" id="PF08448">
    <property type="entry name" value="PAS_4"/>
    <property type="match status" value="1"/>
</dbReference>
<dbReference type="PANTHER" id="PTHR43065">
    <property type="entry name" value="SENSOR HISTIDINE KINASE"/>
    <property type="match status" value="1"/>
</dbReference>
<keyword evidence="8" id="KW-0418">Kinase</keyword>
<dbReference type="EC" id="2.7.13.3" evidence="2"/>
<evidence type="ECO:0000259" key="7">
    <source>
        <dbReference type="PROSITE" id="PS50113"/>
    </source>
</evidence>
<dbReference type="EMBL" id="SDKK01000010">
    <property type="protein sequence ID" value="TYC56608.1"/>
    <property type="molecule type" value="Genomic_DNA"/>
</dbReference>
<feature type="domain" description="Histidine kinase" evidence="5">
    <location>
        <begin position="348"/>
        <end position="593"/>
    </location>
</feature>
<organism evidence="8 9">
    <name type="scientific">Zoogloea oleivorans</name>
    <dbReference type="NCBI Taxonomy" id="1552750"/>
    <lineage>
        <taxon>Bacteria</taxon>
        <taxon>Pseudomonadati</taxon>
        <taxon>Pseudomonadota</taxon>
        <taxon>Betaproteobacteria</taxon>
        <taxon>Rhodocyclales</taxon>
        <taxon>Zoogloeaceae</taxon>
        <taxon>Zoogloea</taxon>
    </lineage>
</organism>
<dbReference type="AlphaFoldDB" id="A0A6C2CRG1"/>
<sequence>MNLSPYSISGTLFPLAESLSSGILLHRGDSILFANKAMSRLTGFTAEELSGKPFWAFFPPPVCNTIRDRGRNRLKGEHPAARYETVIITKSGEERWVELAVSQEDIEGERAVVCSFIDITERKRAEAAQKQTQQLLTQIIDGDPVPTFVINAKRVITHWNQACEQVIGMSAADLIGTTKQWSAFYNTERPIMADLIVSGEIENLLRLYGDKKLRRSPVIDGAYEAEDFFPQMGEHGRWLYFTAAPLRNALGEVIGAIETLQDITERKNAETELLRMQADLEATVAIRTEQLLQAKTTLEEDIARRETAEEELLKRYAELTELNCLLQEAQQQLVQSEKMASIGQLAAGVAHEINNPIGYVNSNIRSLKGYVGQILELLDTYEAREAALPAEDLTAIKAAKKAADFEFLREDIGQLLSESEEGTERVRKIVQDLRDFSRAETTQNWQAVDLRHGLDSTLNIASNEVKYKADVVREYTDIPMVECLPSQLNQVFMNLFVNAAQAMPDNRRGTITVRTGLAGEEVWIEVADNGAGIPAAILDKVFDPFFTTKPVGKGTGLGLSLSYGIIQKHNGRISVSSTPGVGTTFRITLPIHHQAPVGATP</sequence>
<dbReference type="NCBIfam" id="TIGR00229">
    <property type="entry name" value="sensory_box"/>
    <property type="match status" value="2"/>
</dbReference>
<keyword evidence="8" id="KW-0808">Transferase</keyword>
<dbReference type="SMART" id="SM00086">
    <property type="entry name" value="PAC"/>
    <property type="match status" value="2"/>
</dbReference>
<evidence type="ECO:0000256" key="2">
    <source>
        <dbReference type="ARBA" id="ARBA00012438"/>
    </source>
</evidence>
<proteinExistence type="predicted"/>
<dbReference type="SUPFAM" id="SSF55874">
    <property type="entry name" value="ATPase domain of HSP90 chaperone/DNA topoisomerase II/histidine kinase"/>
    <property type="match status" value="1"/>
</dbReference>
<evidence type="ECO:0000313" key="8">
    <source>
        <dbReference type="EMBL" id="TYC56608.1"/>
    </source>
</evidence>
<name>A0A6C2CRG1_9RHOO</name>
<dbReference type="InterPro" id="IPR036097">
    <property type="entry name" value="HisK_dim/P_sf"/>
</dbReference>
<evidence type="ECO:0000256" key="3">
    <source>
        <dbReference type="ARBA" id="ARBA00022553"/>
    </source>
</evidence>
<evidence type="ECO:0000256" key="4">
    <source>
        <dbReference type="SAM" id="Coils"/>
    </source>
</evidence>